<evidence type="ECO:0000313" key="5">
    <source>
        <dbReference type="EMBL" id="AAS53757.1"/>
    </source>
</evidence>
<keyword evidence="2" id="KW-0442">Lipid degradation</keyword>
<dbReference type="SUPFAM" id="SSF53474">
    <property type="entry name" value="alpha/beta-Hydrolases"/>
    <property type="match status" value="1"/>
</dbReference>
<dbReference type="PANTHER" id="PTHR12482:SF65">
    <property type="entry name" value="ESTERASE, PUTATIVE (AFU_ORTHOLOGUE AFUA_3G12320)-RELATED"/>
    <property type="match status" value="1"/>
</dbReference>
<reference evidence="5 6" key="1">
    <citation type="journal article" date="2004" name="Science">
        <title>The Ashbya gossypii genome as a tool for mapping the ancient Saccharomyces cerevisiae genome.</title>
        <authorList>
            <person name="Dietrich F.S."/>
            <person name="Voegeli S."/>
            <person name="Brachat S."/>
            <person name="Lerch A."/>
            <person name="Gates K."/>
            <person name="Steiner S."/>
            <person name="Mohr C."/>
            <person name="Pohlmann R."/>
            <person name="Luedi P."/>
            <person name="Choi S."/>
            <person name="Wing R.A."/>
            <person name="Flavier A."/>
            <person name="Gaffney T.D."/>
            <person name="Philippsen P."/>
        </authorList>
    </citation>
    <scope>NUCLEOTIDE SEQUENCE [LARGE SCALE GENOMIC DNA]</scope>
    <source>
        <strain evidence="6">ATCC 10895 / CBS 109.51 / FGSC 9923 / NRRL Y-1056</strain>
    </source>
</reference>
<dbReference type="FunFam" id="3.40.50.1820:FF:000223">
    <property type="entry name" value="Lipase/serine esterase"/>
    <property type="match status" value="1"/>
</dbReference>
<accession>Q753D0</accession>
<dbReference type="EMBL" id="AE016819">
    <property type="protein sequence ID" value="AAS53757.1"/>
    <property type="molecule type" value="Genomic_DNA"/>
</dbReference>
<dbReference type="ESTHER" id="ashgo-q753d0">
    <property type="family name" value="Duf_676"/>
</dbReference>
<organism evidence="5 6">
    <name type="scientific">Eremothecium gossypii (strain ATCC 10895 / CBS 109.51 / FGSC 9923 / NRRL Y-1056)</name>
    <name type="common">Yeast</name>
    <name type="synonym">Ashbya gossypii</name>
    <dbReference type="NCBI Taxonomy" id="284811"/>
    <lineage>
        <taxon>Eukaryota</taxon>
        <taxon>Fungi</taxon>
        <taxon>Dikarya</taxon>
        <taxon>Ascomycota</taxon>
        <taxon>Saccharomycotina</taxon>
        <taxon>Saccharomycetes</taxon>
        <taxon>Saccharomycetales</taxon>
        <taxon>Saccharomycetaceae</taxon>
        <taxon>Eremothecium</taxon>
    </lineage>
</organism>
<keyword evidence="3" id="KW-0472">Membrane</keyword>
<keyword evidence="2" id="KW-0443">Lipid metabolism</keyword>
<dbReference type="GO" id="GO:0047372">
    <property type="term" value="F:monoacylglycerol lipase activity"/>
    <property type="evidence" value="ECO:0000318"/>
    <property type="project" value="GO_Central"/>
</dbReference>
<dbReference type="GO" id="GO:0006629">
    <property type="term" value="P:lipid metabolic process"/>
    <property type="evidence" value="ECO:0000318"/>
    <property type="project" value="GO_Central"/>
</dbReference>
<evidence type="ECO:0000259" key="4">
    <source>
        <dbReference type="Pfam" id="PF05057"/>
    </source>
</evidence>
<feature type="transmembrane region" description="Helical" evidence="3">
    <location>
        <begin position="284"/>
        <end position="307"/>
    </location>
</feature>
<reference evidence="6" key="2">
    <citation type="journal article" date="2013" name="G3 (Bethesda)">
        <title>Genomes of Ashbya fungi isolated from insects reveal four mating-type loci, numerous translocations, lack of transposons, and distinct gene duplications.</title>
        <authorList>
            <person name="Dietrich F.S."/>
            <person name="Voegeli S."/>
            <person name="Kuo S."/>
            <person name="Philippsen P."/>
        </authorList>
    </citation>
    <scope>GENOME REANNOTATION</scope>
    <source>
        <strain evidence="6">ATCC 10895 / CBS 109.51 / FGSC 9923 / NRRL Y-1056</strain>
    </source>
</reference>
<dbReference type="Gene3D" id="3.40.50.1820">
    <property type="entry name" value="alpha/beta hydrolase"/>
    <property type="match status" value="1"/>
</dbReference>
<dbReference type="Pfam" id="PF05057">
    <property type="entry name" value="DUF676"/>
    <property type="match status" value="1"/>
</dbReference>
<name>Q753D0_EREGS</name>
<comment type="similarity">
    <text evidence="1">Belongs to the putative lipase ROG1 family.</text>
</comment>
<gene>
    <name evidence="5" type="ORF">AGOS_AFR386C</name>
</gene>
<dbReference type="GeneID" id="4622204"/>
<keyword evidence="6" id="KW-1185">Reference proteome</keyword>
<dbReference type="PANTHER" id="PTHR12482">
    <property type="entry name" value="LIPASE ROG1-RELATED-RELATED"/>
    <property type="match status" value="1"/>
</dbReference>
<dbReference type="Proteomes" id="UP000000591">
    <property type="component" value="Chromosome VI"/>
</dbReference>
<dbReference type="HOGENOM" id="CLU_027968_1_1_1"/>
<evidence type="ECO:0000256" key="3">
    <source>
        <dbReference type="SAM" id="Phobius"/>
    </source>
</evidence>
<dbReference type="RefSeq" id="NP_985933.1">
    <property type="nucleotide sequence ID" value="NM_211288.1"/>
</dbReference>
<dbReference type="OMA" id="FCTPHVG"/>
<proteinExistence type="inferred from homology"/>
<evidence type="ECO:0000313" key="6">
    <source>
        <dbReference type="Proteomes" id="UP000000591"/>
    </source>
</evidence>
<dbReference type="GO" id="GO:0016042">
    <property type="term" value="P:lipid catabolic process"/>
    <property type="evidence" value="ECO:0007669"/>
    <property type="project" value="UniProtKB-KW"/>
</dbReference>
<keyword evidence="3" id="KW-0812">Transmembrane</keyword>
<dbReference type="eggNOG" id="KOG4372">
    <property type="taxonomic scope" value="Eukaryota"/>
</dbReference>
<evidence type="ECO:0000256" key="2">
    <source>
        <dbReference type="ARBA" id="ARBA00022963"/>
    </source>
</evidence>
<protein>
    <submittedName>
        <fullName evidence="5">AFR386Cp</fullName>
    </submittedName>
</protein>
<dbReference type="InterPro" id="IPR044294">
    <property type="entry name" value="Lipase-like"/>
</dbReference>
<dbReference type="GO" id="GO:0004622">
    <property type="term" value="F:phosphatidylcholine lysophospholipase activity"/>
    <property type="evidence" value="ECO:0000318"/>
    <property type="project" value="GO_Central"/>
</dbReference>
<dbReference type="InterPro" id="IPR029058">
    <property type="entry name" value="AB_hydrolase_fold"/>
</dbReference>
<dbReference type="KEGG" id="ago:AGOS_AFR386C"/>
<keyword evidence="3" id="KW-1133">Transmembrane helix</keyword>
<dbReference type="AlphaFoldDB" id="Q753D0"/>
<sequence>MPEIHLVFLVHGLWGNVTHMEYLGRAVSQLQERSPETLVVYAAKMNQGYRTYDGIDICGYRVAKEIQEQVATLNCPETGTVVTKFSIVGYSMGGLISRYAVGLLYSNQFFKKQDIKLINFTTFCSPHVGVLAPGKNLAVRVFNFVCSLILGNSGRQMFLKDRIKAANGMPLIVLMSVGDSIFYKALEQFQHRSLYANIVNDKRTAWWTSGISMNDPFFDVTVTNGVERFHYIHPYEPIVIDTSQPITITSIEELTDDEDPNLHEPGDQADPHEFYFINYWAAKLYRWLVVLINLVVIAPLWILWFIIASVVQTMNSTFRVTRFVHQYSHQLIQEYFDVSAPLTPCSTRLIASAEEKIYSTIASPVEYEHQLEQSLNDHTDTLIESVFDAIERKNTLTATVQGTPVGHPGSLTIYIDELATKNVEDIATDTEEQRELLRNCYLDMDWRQRRIISNLNGLSWKKFPIYIRGTPSTHACAIVRHKDPHFKEGESVVKHWSNEIFAFN</sequence>
<dbReference type="InParanoid" id="Q753D0"/>
<dbReference type="GO" id="GO:0005811">
    <property type="term" value="C:lipid droplet"/>
    <property type="evidence" value="ECO:0000318"/>
    <property type="project" value="GO_Central"/>
</dbReference>
<feature type="domain" description="DUF676" evidence="4">
    <location>
        <begin position="4"/>
        <end position="206"/>
    </location>
</feature>
<evidence type="ECO:0000256" key="1">
    <source>
        <dbReference type="ARBA" id="ARBA00007920"/>
    </source>
</evidence>
<dbReference type="OrthoDB" id="273452at2759"/>
<dbReference type="InterPro" id="IPR007751">
    <property type="entry name" value="DUF676_lipase-like"/>
</dbReference>